<proteinExistence type="predicted"/>
<feature type="signal peptide" evidence="1">
    <location>
        <begin position="1"/>
        <end position="20"/>
    </location>
</feature>
<protein>
    <submittedName>
        <fullName evidence="2">Putative secreted protein</fullName>
    </submittedName>
</protein>
<feature type="chain" id="PRO_5014610827" evidence="1">
    <location>
        <begin position="21"/>
        <end position="107"/>
    </location>
</feature>
<organism evidence="2">
    <name type="scientific">Anopheles darlingi</name>
    <name type="common">Mosquito</name>
    <dbReference type="NCBI Taxonomy" id="43151"/>
    <lineage>
        <taxon>Eukaryota</taxon>
        <taxon>Metazoa</taxon>
        <taxon>Ecdysozoa</taxon>
        <taxon>Arthropoda</taxon>
        <taxon>Hexapoda</taxon>
        <taxon>Insecta</taxon>
        <taxon>Pterygota</taxon>
        <taxon>Neoptera</taxon>
        <taxon>Endopterygota</taxon>
        <taxon>Diptera</taxon>
        <taxon>Nematocera</taxon>
        <taxon>Culicoidea</taxon>
        <taxon>Culicidae</taxon>
        <taxon>Anophelinae</taxon>
        <taxon>Anopheles</taxon>
    </lineage>
</organism>
<evidence type="ECO:0000313" key="2">
    <source>
        <dbReference type="EMBL" id="MBW75430.1"/>
    </source>
</evidence>
<reference evidence="2" key="1">
    <citation type="submission" date="2018-01" db="EMBL/GenBank/DDBJ databases">
        <title>An insight into the sialome of Amazonian anophelines.</title>
        <authorList>
            <person name="Ribeiro J.M."/>
            <person name="Scarpassa V."/>
            <person name="Calvo E."/>
        </authorList>
    </citation>
    <scope>NUCLEOTIDE SEQUENCE</scope>
</reference>
<accession>A0A2M4DCV9</accession>
<evidence type="ECO:0000256" key="1">
    <source>
        <dbReference type="SAM" id="SignalP"/>
    </source>
</evidence>
<name>A0A2M4DCV9_ANODA</name>
<sequence>MLLLMLMGLLVLLPPPPPLPITLRLMLRYGMMHQACYRYVSPAHRRRLLCRVLRTNTQLLPQQLAAFLHSKKRGVILRSQGRVFRVVHVAAVWLNFHPGSNAFALLH</sequence>
<dbReference type="EMBL" id="GGFL01011252">
    <property type="protein sequence ID" value="MBW75430.1"/>
    <property type="molecule type" value="Transcribed_RNA"/>
</dbReference>
<keyword evidence="1" id="KW-0732">Signal</keyword>
<dbReference type="AlphaFoldDB" id="A0A2M4DCV9"/>